<protein>
    <submittedName>
        <fullName evidence="1">Uncharacterized protein</fullName>
    </submittedName>
</protein>
<proteinExistence type="predicted"/>
<evidence type="ECO:0000313" key="2">
    <source>
        <dbReference type="Proteomes" id="UP000002899"/>
    </source>
</evidence>
<dbReference type="KEGG" id="bmic:BmR1_04g07815"/>
<dbReference type="GeneID" id="24426203"/>
<dbReference type="OrthoDB" id="360266at2759"/>
<dbReference type="VEuPathDB" id="PiroplasmaDB:BmR1_04g07815"/>
<dbReference type="EMBL" id="LN871599">
    <property type="protein sequence ID" value="CCF75750.1"/>
    <property type="molecule type" value="Genomic_DNA"/>
</dbReference>
<reference evidence="1 2" key="2">
    <citation type="journal article" date="2013" name="PLoS ONE">
        <title>Whole genome mapping and re-organization of the nuclear and mitochondrial genomes of Babesia microti isolates.</title>
        <authorList>
            <person name="Cornillot E."/>
            <person name="Dassouli A."/>
            <person name="Garg A."/>
            <person name="Pachikara N."/>
            <person name="Randazzo S."/>
            <person name="Depoix D."/>
            <person name="Carcy B."/>
            <person name="Delbecq S."/>
            <person name="Frutos R."/>
            <person name="Silva J.C."/>
            <person name="Sutton R."/>
            <person name="Krause P.J."/>
            <person name="Mamoun C.B."/>
        </authorList>
    </citation>
    <scope>NUCLEOTIDE SEQUENCE [LARGE SCALE GENOMIC DNA]</scope>
    <source>
        <strain evidence="1 2">RI</strain>
    </source>
</reference>
<sequence length="986" mass="112723">MCKGHKPLYTAIFLFFIVQTIFSIKIISTQQGRLSQYRKNIVPFINTCPIDDKNRFTASSTRIVVDKEEIDESCDVKITKKAGRKLKKRHHNPKTIFPNSPYCAWDQYTTQEDVWNGSIPTLGTNYTTTLTQHGFEQMIVEDGVDPIANFDIPLPGVIRNRDAARRAQSLLPPSKLKSFYDAPEHIKKRLLDPTYQGYHSVLNNRNFHQFSPEFYYKLIDGEIKKSQWDYPSVPEPPDRPALERDRAIPSVPLGWRSFCVLAIHLEGSEFEKCHARQFIGLPQGRLASGLFCAGEGTKFLHTREVIDEHGHLIHSELPIEVDERFTGACGELPGVDYNYCPPAFSNPNVANRFSEFESCWPRKSLETMISTLSPSQIAWARLSTTLVNATAKMLRLYRIQLETPECQSSSTNDYDTSGEKVVKSISVGVLYTLCAPTYHHALQFVSTDPFARSRLYSQMHLFEFIDHTNSHFLLGKQLTDQAFRQYLIFARKVPVSLNKGGLQSLRDSTMRFLVRSNCVQINYELHRPFLDKLSDLNKHFIQLLPITNEQKALLSQTDHVPSHINKKDGLVDQIDKDAGEMYMINGMDIKEAYEWANRLPTCRAGLYDSLFVSRVDEIGFYPQNAVLSAPVPTPPTLIPMAPEYVRVSVDPISQFIQRYVQIGTALTPPKKISCCYNIVTDSVKDGEIGENFVKLTGQPPKKFTAQTLSAKVIASRHVNSKILNQVLSDYAPEQLDRAFYLEYLQQFYFIQLSKGRYLCQPKPFSGANQAGTSAYQLTSFSASDMCHMPEYRPQAIPGLWIKKSSVGTVYHNVKQGVLEWFAHKIDPMKLMVISGLVEDEARRGTHLQSDSFYPPFMRSPRALRSNLSKYDILYGLFGLWNRGIEYYACHREDELPPALSCFSYTEERSHLLQRHPNAAYDIQLDFLERYERGLVGMEDEPLNIMARIKDPKPRKTGLPQVIFKAWENESTTKQFWPDDDLPFYIT</sequence>
<name>I7JDE5_BABMR</name>
<dbReference type="AlphaFoldDB" id="I7JDE5"/>
<keyword evidence="2" id="KW-1185">Reference proteome</keyword>
<reference evidence="1 2" key="1">
    <citation type="journal article" date="2012" name="Nucleic Acids Res.">
        <title>Sequencing of the smallest Apicomplexan genome from the human pathogen Babesia microti.</title>
        <authorList>
            <person name="Cornillot E."/>
            <person name="Hadj-Kaddour K."/>
            <person name="Dassouli A."/>
            <person name="Noel B."/>
            <person name="Ranwez V."/>
            <person name="Vacherie B."/>
            <person name="Augagneur Y."/>
            <person name="Bres V."/>
            <person name="Duclos A."/>
            <person name="Randazzo S."/>
            <person name="Carcy B."/>
            <person name="Debierre-Grockiego F."/>
            <person name="Delbecq S."/>
            <person name="Moubri-Menage K."/>
            <person name="Shams-Eldin H."/>
            <person name="Usmani-Brown S."/>
            <person name="Bringaud F."/>
            <person name="Wincker P."/>
            <person name="Vivares C.P."/>
            <person name="Schwarz R.T."/>
            <person name="Schetters T.P."/>
            <person name="Krause P.J."/>
            <person name="Gorenflot A."/>
            <person name="Berry V."/>
            <person name="Barbe V."/>
            <person name="Ben Mamoun C."/>
        </authorList>
    </citation>
    <scope>NUCLEOTIDE SEQUENCE [LARGE SCALE GENOMIC DNA]</scope>
    <source>
        <strain evidence="1 2">RI</strain>
    </source>
</reference>
<accession>I7JDE5</accession>
<evidence type="ECO:0000313" key="1">
    <source>
        <dbReference type="EMBL" id="CCF75750.1"/>
    </source>
</evidence>
<dbReference type="Proteomes" id="UP000002899">
    <property type="component" value="Chromosome IV"/>
</dbReference>
<reference evidence="1 2" key="3">
    <citation type="journal article" date="2016" name="Sci. Rep.">
        <title>Genome-wide diversity and gene expression profiling of Babesia microti isolates identify polymorphic genes that mediate host-pathogen interactions.</title>
        <authorList>
            <person name="Silva J.C."/>
            <person name="Cornillot E."/>
            <person name="McCracken C."/>
            <person name="Usmani-Brown S."/>
            <person name="Dwivedi A."/>
            <person name="Ifeonu O.O."/>
            <person name="Crabtree J."/>
            <person name="Gotia H.T."/>
            <person name="Virji A.Z."/>
            <person name="Reynes C."/>
            <person name="Colinge J."/>
            <person name="Kumar V."/>
            <person name="Lawres L."/>
            <person name="Pazzi J.E."/>
            <person name="Pablo J.V."/>
            <person name="Hung C."/>
            <person name="Brancato J."/>
            <person name="Kumari P."/>
            <person name="Orvis J."/>
            <person name="Tretina K."/>
            <person name="Chibucos M."/>
            <person name="Ott S."/>
            <person name="Sadzewicz L."/>
            <person name="Sengamalay N."/>
            <person name="Shetty A.C."/>
            <person name="Su Q."/>
            <person name="Tallon L."/>
            <person name="Fraser C.M."/>
            <person name="Frutos R."/>
            <person name="Molina D.M."/>
            <person name="Krause P.J."/>
            <person name="Ben Mamoun C."/>
        </authorList>
    </citation>
    <scope>NUCLEOTIDE SEQUENCE [LARGE SCALE GENOMIC DNA]</scope>
    <source>
        <strain evidence="1 2">RI</strain>
    </source>
</reference>
<organism evidence="1 2">
    <name type="scientific">Babesia microti (strain RI)</name>
    <dbReference type="NCBI Taxonomy" id="1133968"/>
    <lineage>
        <taxon>Eukaryota</taxon>
        <taxon>Sar</taxon>
        <taxon>Alveolata</taxon>
        <taxon>Apicomplexa</taxon>
        <taxon>Aconoidasida</taxon>
        <taxon>Piroplasmida</taxon>
        <taxon>Babesiidae</taxon>
        <taxon>Babesia</taxon>
    </lineage>
</organism>
<dbReference type="RefSeq" id="XP_012650158.1">
    <property type="nucleotide sequence ID" value="XM_012794704.1"/>
</dbReference>